<gene>
    <name evidence="2" type="ORF">Ccrd_014291</name>
</gene>
<accession>A0A103YDV6</accession>
<dbReference type="Gramene" id="KVI07279">
    <property type="protein sequence ID" value="KVI07279"/>
    <property type="gene ID" value="Ccrd_014291"/>
</dbReference>
<keyword evidence="1" id="KW-0472">Membrane</keyword>
<keyword evidence="1" id="KW-0812">Transmembrane</keyword>
<feature type="transmembrane region" description="Helical" evidence="1">
    <location>
        <begin position="55"/>
        <end position="76"/>
    </location>
</feature>
<name>A0A103YDV6_CYNCS</name>
<dbReference type="AlphaFoldDB" id="A0A103YDV6"/>
<dbReference type="Proteomes" id="UP000243975">
    <property type="component" value="Unassembled WGS sequence"/>
</dbReference>
<sequence length="236" mass="26713">MNLVDLQGDYCPKNLCVFPSCMDLLYDECTSIACGNASKKEAKISALLNFRTQPSLIFCFPALLITATTTVFLILLRRRILILLILRHQIIHITLRLRELHLVHSFSGVPMQESLAPKHGRELLANSLKHLLDRGRVSDESRRHLQPSWRDMHDSRWVLTTWSGELQSSETDVVKRLVIEHHTFIGVFDQLGSTTVSETFGDGKTENVSIIRSGYSSRIFEIKSVPIPDPVPPPSE</sequence>
<reference evidence="2 3" key="1">
    <citation type="journal article" date="2016" name="Sci. Rep.">
        <title>The genome sequence of the outbreeding globe artichoke constructed de novo incorporating a phase-aware low-pass sequencing strategy of F1 progeny.</title>
        <authorList>
            <person name="Scaglione D."/>
            <person name="Reyes-Chin-Wo S."/>
            <person name="Acquadro A."/>
            <person name="Froenicke L."/>
            <person name="Portis E."/>
            <person name="Beitel C."/>
            <person name="Tirone M."/>
            <person name="Mauro R."/>
            <person name="Lo Monaco A."/>
            <person name="Mauromicale G."/>
            <person name="Faccioli P."/>
            <person name="Cattivelli L."/>
            <person name="Rieseberg L."/>
            <person name="Michelmore R."/>
            <person name="Lanteri S."/>
        </authorList>
    </citation>
    <scope>NUCLEOTIDE SEQUENCE [LARGE SCALE GENOMIC DNA]</scope>
    <source>
        <strain evidence="2">2C</strain>
    </source>
</reference>
<keyword evidence="3" id="KW-1185">Reference proteome</keyword>
<protein>
    <submittedName>
        <fullName evidence="2">Uncharacterized protein</fullName>
    </submittedName>
</protein>
<keyword evidence="1" id="KW-1133">Transmembrane helix</keyword>
<evidence type="ECO:0000256" key="1">
    <source>
        <dbReference type="SAM" id="Phobius"/>
    </source>
</evidence>
<evidence type="ECO:0000313" key="3">
    <source>
        <dbReference type="Proteomes" id="UP000243975"/>
    </source>
</evidence>
<comment type="caution">
    <text evidence="2">The sequence shown here is derived from an EMBL/GenBank/DDBJ whole genome shotgun (WGS) entry which is preliminary data.</text>
</comment>
<dbReference type="EMBL" id="LEKV01001508">
    <property type="protein sequence ID" value="KVI07279.1"/>
    <property type="molecule type" value="Genomic_DNA"/>
</dbReference>
<organism evidence="2 3">
    <name type="scientific">Cynara cardunculus var. scolymus</name>
    <name type="common">Globe artichoke</name>
    <name type="synonym">Cynara scolymus</name>
    <dbReference type="NCBI Taxonomy" id="59895"/>
    <lineage>
        <taxon>Eukaryota</taxon>
        <taxon>Viridiplantae</taxon>
        <taxon>Streptophyta</taxon>
        <taxon>Embryophyta</taxon>
        <taxon>Tracheophyta</taxon>
        <taxon>Spermatophyta</taxon>
        <taxon>Magnoliopsida</taxon>
        <taxon>eudicotyledons</taxon>
        <taxon>Gunneridae</taxon>
        <taxon>Pentapetalae</taxon>
        <taxon>asterids</taxon>
        <taxon>campanulids</taxon>
        <taxon>Asterales</taxon>
        <taxon>Asteraceae</taxon>
        <taxon>Carduoideae</taxon>
        <taxon>Cardueae</taxon>
        <taxon>Carduinae</taxon>
        <taxon>Cynara</taxon>
    </lineage>
</organism>
<evidence type="ECO:0000313" key="2">
    <source>
        <dbReference type="EMBL" id="KVI07279.1"/>
    </source>
</evidence>
<proteinExistence type="predicted"/>